<proteinExistence type="inferred from homology"/>
<evidence type="ECO:0000259" key="3">
    <source>
        <dbReference type="Pfam" id="PF00735"/>
    </source>
</evidence>
<gene>
    <name evidence="4" type="ORF">F2P81_000038</name>
</gene>
<dbReference type="FunFam" id="3.40.50.300:FF:002049">
    <property type="entry name" value="Si:ch73-170d6.2"/>
    <property type="match status" value="1"/>
</dbReference>
<dbReference type="SUPFAM" id="SSF52540">
    <property type="entry name" value="P-loop containing nucleoside triphosphate hydrolases"/>
    <property type="match status" value="2"/>
</dbReference>
<evidence type="ECO:0000256" key="1">
    <source>
        <dbReference type="RuleBase" id="RU004560"/>
    </source>
</evidence>
<comment type="similarity">
    <text evidence="1">Belongs to the TRAFAC class TrmE-Era-EngA-EngB-Septin-like GTPase superfamily. Septin GTPase family.</text>
</comment>
<sequence>MISGLRSLWKSLSGSGSSKSKSTDPEETQSGNDFADSSPVNDYVPEEPEVQRLSEAVKNQSKQLDRQSGPLPVYAISLKEEKINVDGCKRFSFGKESAKRNRTIMVLGATGAGKSTLINGMINYILGVEWEDPYRFKLVDEGQCTSQAESQTSEVTAYKLNHQEGFKIDYSLTIVDTPGFGDTRGIVRDKRIVEQLRNLFSAKLGVSEIDAVCFVAQAALARLTPAQKYVFDSVLSIFGKDVAENIRVLVTFADGQRPPVLEAITASGVPCPKAKDGLPVNFKFNNSALFAHNQSSAAESTRGEDEEGGFDQMFWNMGVKSMRRFFVALNVIETKSLSMTQDVLKERQHLEVSVEGLQKQVKLGLAKLEEIKETAQQLKEHEAEISRNKDFVIEVKVTKPHQTDISGSGIYLTNCQQCHFTCHDNCAYPNDADKIHCCAIGPDGCCTQCPNKCVWSVHYNQKYKWEYREVVERKTVKELEEKYLEARDAKTPVQALIDRLRSEYDLVQAAVVELMNQSAACLNRLKEIALKPNPLSTPEYIDMLIEGEKSEAKPGWMQRVQYLTGMREKAEYLAKVDRGESLLQSLASDFDSTDQHQNDTDADEDQDQEDDADEDQDQEDDSDEDQDQEDDPETDYDINELGEIDFKTDQDETDSDADQDKDSCDASAQED</sequence>
<feature type="compositionally biased region" description="Low complexity" evidence="2">
    <location>
        <begin position="1"/>
        <end position="20"/>
    </location>
</feature>
<evidence type="ECO:0000256" key="2">
    <source>
        <dbReference type="SAM" id="MobiDB-lite"/>
    </source>
</evidence>
<dbReference type="PANTHER" id="PTHR32046">
    <property type="entry name" value="G DOMAIN-CONTAINING PROTEIN"/>
    <property type="match status" value="1"/>
</dbReference>
<dbReference type="PANTHER" id="PTHR32046:SF14">
    <property type="match status" value="1"/>
</dbReference>
<feature type="region of interest" description="Disordered" evidence="2">
    <location>
        <begin position="1"/>
        <end position="65"/>
    </location>
</feature>
<dbReference type="Gene3D" id="3.40.50.300">
    <property type="entry name" value="P-loop containing nucleotide triphosphate hydrolases"/>
    <property type="match status" value="1"/>
</dbReference>
<evidence type="ECO:0000313" key="4">
    <source>
        <dbReference type="EMBL" id="KAF0046405.1"/>
    </source>
</evidence>
<keyword evidence="1" id="KW-0547">Nucleotide-binding</keyword>
<dbReference type="InterPro" id="IPR027417">
    <property type="entry name" value="P-loop_NTPase"/>
</dbReference>
<evidence type="ECO:0000313" key="5">
    <source>
        <dbReference type="Proteomes" id="UP000438429"/>
    </source>
</evidence>
<name>A0A6A4TM80_SCOMX</name>
<protein>
    <recommendedName>
        <fullName evidence="3">Septin-type G domain-containing protein</fullName>
    </recommendedName>
</protein>
<keyword evidence="1" id="KW-0342">GTP-binding</keyword>
<dbReference type="InterPro" id="IPR030379">
    <property type="entry name" value="G_SEPTIN_dom"/>
</dbReference>
<dbReference type="Pfam" id="PF00735">
    <property type="entry name" value="Septin"/>
    <property type="match status" value="1"/>
</dbReference>
<organism evidence="4 5">
    <name type="scientific">Scophthalmus maximus</name>
    <name type="common">Turbot</name>
    <name type="synonym">Psetta maxima</name>
    <dbReference type="NCBI Taxonomy" id="52904"/>
    <lineage>
        <taxon>Eukaryota</taxon>
        <taxon>Metazoa</taxon>
        <taxon>Chordata</taxon>
        <taxon>Craniata</taxon>
        <taxon>Vertebrata</taxon>
        <taxon>Euteleostomi</taxon>
        <taxon>Actinopterygii</taxon>
        <taxon>Neopterygii</taxon>
        <taxon>Teleostei</taxon>
        <taxon>Neoteleostei</taxon>
        <taxon>Acanthomorphata</taxon>
        <taxon>Carangaria</taxon>
        <taxon>Pleuronectiformes</taxon>
        <taxon>Pleuronectoidei</taxon>
        <taxon>Scophthalmidae</taxon>
        <taxon>Scophthalmus</taxon>
    </lineage>
</organism>
<dbReference type="AlphaFoldDB" id="A0A6A4TM80"/>
<feature type="region of interest" description="Disordered" evidence="2">
    <location>
        <begin position="589"/>
        <end position="671"/>
    </location>
</feature>
<comment type="caution">
    <text evidence="4">The sequence shown here is derived from an EMBL/GenBank/DDBJ whole genome shotgun (WGS) entry which is preliminary data.</text>
</comment>
<accession>A0A6A4TM80</accession>
<dbReference type="GO" id="GO:0005525">
    <property type="term" value="F:GTP binding"/>
    <property type="evidence" value="ECO:0007669"/>
    <property type="project" value="UniProtKB-KW"/>
</dbReference>
<reference evidence="4 5" key="1">
    <citation type="submission" date="2019-06" db="EMBL/GenBank/DDBJ databases">
        <title>Draft genomes of female and male turbot (Scophthalmus maximus).</title>
        <authorList>
            <person name="Xu H."/>
            <person name="Xu X.-W."/>
            <person name="Shao C."/>
            <person name="Chen S."/>
        </authorList>
    </citation>
    <scope>NUCLEOTIDE SEQUENCE [LARGE SCALE GENOMIC DNA]</scope>
    <source>
        <strain evidence="4">Ysfricsl-2016a</strain>
        <tissue evidence="4">Blood</tissue>
    </source>
</reference>
<dbReference type="EMBL" id="VEVO01000001">
    <property type="protein sequence ID" value="KAF0046405.1"/>
    <property type="molecule type" value="Genomic_DNA"/>
</dbReference>
<feature type="domain" description="Septin-type G" evidence="3">
    <location>
        <begin position="103"/>
        <end position="183"/>
    </location>
</feature>
<feature type="compositionally biased region" description="Acidic residues" evidence="2">
    <location>
        <begin position="600"/>
        <end position="643"/>
    </location>
</feature>
<dbReference type="Proteomes" id="UP000438429">
    <property type="component" value="Unassembled WGS sequence"/>
</dbReference>